<dbReference type="InterPro" id="IPR036388">
    <property type="entry name" value="WH-like_DNA-bd_sf"/>
</dbReference>
<dbReference type="Pfam" id="PF13191">
    <property type="entry name" value="AAA_16"/>
    <property type="match status" value="1"/>
</dbReference>
<dbReference type="PRINTS" id="PR00038">
    <property type="entry name" value="HTHLUXR"/>
</dbReference>
<dbReference type="Pfam" id="PF00196">
    <property type="entry name" value="GerE"/>
    <property type="match status" value="1"/>
</dbReference>
<proteinExistence type="predicted"/>
<accession>A0A9X3AH25</accession>
<evidence type="ECO:0000256" key="3">
    <source>
        <dbReference type="ARBA" id="ARBA00023163"/>
    </source>
</evidence>
<dbReference type="PROSITE" id="PS50043">
    <property type="entry name" value="HTH_LUXR_2"/>
    <property type="match status" value="1"/>
</dbReference>
<dbReference type="InterPro" id="IPR016032">
    <property type="entry name" value="Sig_transdc_resp-reg_C-effctor"/>
</dbReference>
<reference evidence="6" key="1">
    <citation type="submission" date="2022-08" db="EMBL/GenBank/DDBJ databases">
        <authorList>
            <person name="Tistechok S."/>
            <person name="Samborskyy M."/>
            <person name="Roman I."/>
        </authorList>
    </citation>
    <scope>NUCLEOTIDE SEQUENCE</scope>
    <source>
        <strain evidence="6">DSM 103496</strain>
    </source>
</reference>
<protein>
    <submittedName>
        <fullName evidence="6">LuxR family transcriptional regulator</fullName>
    </submittedName>
</protein>
<dbReference type="GO" id="GO:0003677">
    <property type="term" value="F:DNA binding"/>
    <property type="evidence" value="ECO:0007669"/>
    <property type="project" value="UniProtKB-KW"/>
</dbReference>
<evidence type="ECO:0000313" key="6">
    <source>
        <dbReference type="EMBL" id="MCS7480406.1"/>
    </source>
</evidence>
<dbReference type="GO" id="GO:0006355">
    <property type="term" value="P:regulation of DNA-templated transcription"/>
    <property type="evidence" value="ECO:0007669"/>
    <property type="project" value="InterPro"/>
</dbReference>
<sequence>MNAASPPGPYSPDPVVRAGGERTRTPVFGRSTEEEFLTRVVEGARTGRGGAVVVLGCVGIGKTALIDRVADGFADVTKVRVDRDDFDGSSCSGLRGLFTSFSHVLGELPEPQSRAMGLALGPRGDEVPDPFLLGLATLAVLRRVACGRPLLCVVDDAHLLDPDSLRSLTFAARRLRAEGVALVFGARPVDAPPDWFDGLRTLRLGPLDDEECARLLTSVAEDVDPFATARVLHAAEGNPRAIVEYGRALAEWRSTDGSRLPDPLRITAGARAEHLRGSDGFSPAARWCLLVASAEPAGDVGLVVRAVRHLGVDPAGVDAEVSRFFDPAGKVLFPHPFARSIAYHSASDQERRLAHRALGEVIDAAAGPERRVWHRAAALEGPDERVAAELVAAAAGARARGGHVAESTFLARAAELSPDVRSRERRLVAAAQAAQLSGDDELGIALLDRASGPHTSACSRQDADRVRGAALTWSARAPQAATLLGAAVEEWRVRDEHRARGFWIQAINAAVLAGRSPGDPVLDRLAAAAQPMLSHAGHEEGADEQVMRALVTRLSRGRLDAVDPLRRALLRGAGDGTSQIGREPFLTNLMSLEMWDLAVGRRALQRMAAACRRDGALTGLHGSLVALAHQEALAGRFHVAEEHGREAADVETRLGVPATRSGLARLVPDALRGETRHVRAKASLMRTAFTAAGYGLGTATCSLALVMADVAQGRYRRALRHAGEVYALDPPGVGNVVLPYLVEAAVRVGDRELAAAGLRRLDHRVEAVDSSWGRGVLDRCRALMAPGAEAGALFATAADRLDPDTLPLEHARTHLAWGERLRRDGYGDDAIAHLRVAHRMFTSMGCLQPAQRCAAESKAAGARMEEFGAPPSTGLTSQEKAIAELAARGMTNEAIATALFVSANTIAYHLKKVYRKLGVDSRRELSVLSSFAVEPGA</sequence>
<keyword evidence="7" id="KW-1185">Reference proteome</keyword>
<dbReference type="PANTHER" id="PTHR44688:SF16">
    <property type="entry name" value="DNA-BINDING TRANSCRIPTIONAL ACTIVATOR DEVR_DOSR"/>
    <property type="match status" value="1"/>
</dbReference>
<dbReference type="PANTHER" id="PTHR44688">
    <property type="entry name" value="DNA-BINDING TRANSCRIPTIONAL ACTIVATOR DEVR_DOSR"/>
    <property type="match status" value="1"/>
</dbReference>
<keyword evidence="2" id="KW-0238">DNA-binding</keyword>
<dbReference type="SUPFAM" id="SSF52540">
    <property type="entry name" value="P-loop containing nucleoside triphosphate hydrolases"/>
    <property type="match status" value="1"/>
</dbReference>
<keyword evidence="1" id="KW-0805">Transcription regulation</keyword>
<keyword evidence="3" id="KW-0804">Transcription</keyword>
<dbReference type="InterPro" id="IPR000792">
    <property type="entry name" value="Tscrpt_reg_LuxR_C"/>
</dbReference>
<evidence type="ECO:0000256" key="4">
    <source>
        <dbReference type="SAM" id="MobiDB-lite"/>
    </source>
</evidence>
<gene>
    <name evidence="6" type="ORF">NZH93_26425</name>
</gene>
<comment type="caution">
    <text evidence="6">The sequence shown here is derived from an EMBL/GenBank/DDBJ whole genome shotgun (WGS) entry which is preliminary data.</text>
</comment>
<dbReference type="RefSeq" id="WP_259625963.1">
    <property type="nucleotide sequence ID" value="NZ_JANYMP010000013.1"/>
</dbReference>
<feature type="domain" description="HTH luxR-type" evidence="5">
    <location>
        <begin position="866"/>
        <end position="936"/>
    </location>
</feature>
<dbReference type="SUPFAM" id="SSF46894">
    <property type="entry name" value="C-terminal effector domain of the bipartite response regulators"/>
    <property type="match status" value="1"/>
</dbReference>
<evidence type="ECO:0000256" key="2">
    <source>
        <dbReference type="ARBA" id="ARBA00023125"/>
    </source>
</evidence>
<name>A0A9X3AH25_9PSEU</name>
<dbReference type="InterPro" id="IPR027417">
    <property type="entry name" value="P-loop_NTPase"/>
</dbReference>
<dbReference type="Gene3D" id="1.10.10.10">
    <property type="entry name" value="Winged helix-like DNA-binding domain superfamily/Winged helix DNA-binding domain"/>
    <property type="match status" value="1"/>
</dbReference>
<dbReference type="EMBL" id="JANYMP010000013">
    <property type="protein sequence ID" value="MCS7480406.1"/>
    <property type="molecule type" value="Genomic_DNA"/>
</dbReference>
<evidence type="ECO:0000256" key="1">
    <source>
        <dbReference type="ARBA" id="ARBA00023015"/>
    </source>
</evidence>
<evidence type="ECO:0000313" key="7">
    <source>
        <dbReference type="Proteomes" id="UP001141259"/>
    </source>
</evidence>
<dbReference type="SMART" id="SM00421">
    <property type="entry name" value="HTH_LUXR"/>
    <property type="match status" value="1"/>
</dbReference>
<feature type="compositionally biased region" description="Pro residues" evidence="4">
    <location>
        <begin position="1"/>
        <end position="12"/>
    </location>
</feature>
<evidence type="ECO:0000259" key="5">
    <source>
        <dbReference type="PROSITE" id="PS50043"/>
    </source>
</evidence>
<dbReference type="Proteomes" id="UP001141259">
    <property type="component" value="Unassembled WGS sequence"/>
</dbReference>
<dbReference type="AlphaFoldDB" id="A0A9X3AH25"/>
<feature type="region of interest" description="Disordered" evidence="4">
    <location>
        <begin position="1"/>
        <end position="25"/>
    </location>
</feature>
<organism evidence="6 7">
    <name type="scientific">Umezawaea endophytica</name>
    <dbReference type="NCBI Taxonomy" id="1654476"/>
    <lineage>
        <taxon>Bacteria</taxon>
        <taxon>Bacillati</taxon>
        <taxon>Actinomycetota</taxon>
        <taxon>Actinomycetes</taxon>
        <taxon>Pseudonocardiales</taxon>
        <taxon>Pseudonocardiaceae</taxon>
        <taxon>Umezawaea</taxon>
    </lineage>
</organism>
<dbReference type="CDD" id="cd06170">
    <property type="entry name" value="LuxR_C_like"/>
    <property type="match status" value="1"/>
</dbReference>
<dbReference type="InterPro" id="IPR041664">
    <property type="entry name" value="AAA_16"/>
</dbReference>